<sequence length="215" mass="24292">ELQMAPHHMAIMISGDFITRAYEHRGIHEIFPRLVDVKKEFYHSCSPFTSLILPIAKHVERGNLHLPTSVCRQVALAIGGASLKSLRHVVQQYMRGEFSKFDYGREENSKRYGQDIPPLYDMSKITSFVAIYYSDGDGFTSVEGTQRTLKSLGGPTYECLMPGFNHLDVSVGETFKYIFPDVNAVLDSLTGYSNDTQKARSGKCPSMEWVRNLQN</sequence>
<name>A0A0A9WQZ4_LYGHE</name>
<proteinExistence type="predicted"/>
<reference evidence="1" key="1">
    <citation type="journal article" date="2014" name="PLoS ONE">
        <title>Transcriptome-Based Identification of ABC Transporters in the Western Tarnished Plant Bug Lygus hesperus.</title>
        <authorList>
            <person name="Hull J.J."/>
            <person name="Chaney K."/>
            <person name="Geib S.M."/>
            <person name="Fabrick J.A."/>
            <person name="Brent C.S."/>
            <person name="Walsh D."/>
            <person name="Lavine L.C."/>
        </authorList>
    </citation>
    <scope>NUCLEOTIDE SEQUENCE</scope>
</reference>
<dbReference type="SUPFAM" id="SSF53474">
    <property type="entry name" value="alpha/beta-Hydrolases"/>
    <property type="match status" value="1"/>
</dbReference>
<feature type="non-terminal residue" evidence="1">
    <location>
        <position position="1"/>
    </location>
</feature>
<dbReference type="EMBL" id="GBHO01033420">
    <property type="protein sequence ID" value="JAG10184.1"/>
    <property type="molecule type" value="Transcribed_RNA"/>
</dbReference>
<dbReference type="AlphaFoldDB" id="A0A0A9WQZ4"/>
<dbReference type="Gene3D" id="3.40.50.1820">
    <property type="entry name" value="alpha/beta hydrolase"/>
    <property type="match status" value="1"/>
</dbReference>
<dbReference type="PANTHER" id="PTHR11005">
    <property type="entry name" value="LYSOSOMAL ACID LIPASE-RELATED"/>
    <property type="match status" value="1"/>
</dbReference>
<reference evidence="1" key="2">
    <citation type="submission" date="2014-07" db="EMBL/GenBank/DDBJ databases">
        <authorList>
            <person name="Hull J."/>
        </authorList>
    </citation>
    <scope>NUCLEOTIDE SEQUENCE</scope>
</reference>
<organism evidence="1">
    <name type="scientific">Lygus hesperus</name>
    <name type="common">Western plant bug</name>
    <dbReference type="NCBI Taxonomy" id="30085"/>
    <lineage>
        <taxon>Eukaryota</taxon>
        <taxon>Metazoa</taxon>
        <taxon>Ecdysozoa</taxon>
        <taxon>Arthropoda</taxon>
        <taxon>Hexapoda</taxon>
        <taxon>Insecta</taxon>
        <taxon>Pterygota</taxon>
        <taxon>Neoptera</taxon>
        <taxon>Paraneoptera</taxon>
        <taxon>Hemiptera</taxon>
        <taxon>Heteroptera</taxon>
        <taxon>Panheteroptera</taxon>
        <taxon>Cimicomorpha</taxon>
        <taxon>Miridae</taxon>
        <taxon>Mirini</taxon>
        <taxon>Lygus</taxon>
    </lineage>
</organism>
<dbReference type="InterPro" id="IPR029058">
    <property type="entry name" value="AB_hydrolase_fold"/>
</dbReference>
<evidence type="ECO:0000313" key="1">
    <source>
        <dbReference type="EMBL" id="JAG10184.1"/>
    </source>
</evidence>
<gene>
    <name evidence="1" type="primary">Lipn_2</name>
    <name evidence="1" type="ORF">CM83_1754</name>
</gene>
<protein>
    <submittedName>
        <fullName evidence="1">Lipase member N</fullName>
    </submittedName>
</protein>
<accession>A0A0A9WQZ4</accession>